<keyword evidence="3" id="KW-1185">Reference proteome</keyword>
<dbReference type="AlphaFoldDB" id="A0A5B8VHI7"/>
<feature type="transmembrane region" description="Helical" evidence="1">
    <location>
        <begin position="170"/>
        <end position="186"/>
    </location>
</feature>
<dbReference type="Proteomes" id="UP000321291">
    <property type="component" value="Chromosome"/>
</dbReference>
<evidence type="ECO:0000256" key="1">
    <source>
        <dbReference type="SAM" id="Phobius"/>
    </source>
</evidence>
<organism evidence="2 3">
    <name type="scientific">Arachidicoccus ginsenosidivorans</name>
    <dbReference type="NCBI Taxonomy" id="496057"/>
    <lineage>
        <taxon>Bacteria</taxon>
        <taxon>Pseudomonadati</taxon>
        <taxon>Bacteroidota</taxon>
        <taxon>Chitinophagia</taxon>
        <taxon>Chitinophagales</taxon>
        <taxon>Chitinophagaceae</taxon>
        <taxon>Arachidicoccus</taxon>
    </lineage>
</organism>
<protein>
    <submittedName>
        <fullName evidence="2">YfhO family protein</fullName>
    </submittedName>
</protein>
<dbReference type="OrthoDB" id="9772884at2"/>
<reference evidence="2 3" key="1">
    <citation type="journal article" date="2017" name="Int. J. Syst. Evol. Microbiol.">
        <title>Arachidicoccus ginsenosidivorans sp. nov., with ginsenoside-converting activity isolated from ginseng cultivating soil.</title>
        <authorList>
            <person name="Siddiqi M.Z."/>
            <person name="Aslam Z."/>
            <person name="Im W.T."/>
        </authorList>
    </citation>
    <scope>NUCLEOTIDE SEQUENCE [LARGE SCALE GENOMIC DNA]</scope>
    <source>
        <strain evidence="2 3">Gsoil 809</strain>
    </source>
</reference>
<feature type="transmembrane region" description="Helical" evidence="1">
    <location>
        <begin position="192"/>
        <end position="209"/>
    </location>
</feature>
<dbReference type="EMBL" id="CP042434">
    <property type="protein sequence ID" value="QEC70940.1"/>
    <property type="molecule type" value="Genomic_DNA"/>
</dbReference>
<feature type="transmembrane region" description="Helical" evidence="1">
    <location>
        <begin position="379"/>
        <end position="396"/>
    </location>
</feature>
<dbReference type="PANTHER" id="PTHR38454">
    <property type="entry name" value="INTEGRAL MEMBRANE PROTEIN-RELATED"/>
    <property type="match status" value="1"/>
</dbReference>
<evidence type="ECO:0000313" key="2">
    <source>
        <dbReference type="EMBL" id="QEC70940.1"/>
    </source>
</evidence>
<keyword evidence="1" id="KW-0472">Membrane</keyword>
<dbReference type="KEGG" id="agi:FSB73_03850"/>
<feature type="transmembrane region" description="Helical" evidence="1">
    <location>
        <begin position="416"/>
        <end position="436"/>
    </location>
</feature>
<keyword evidence="1" id="KW-0812">Transmembrane</keyword>
<feature type="transmembrane region" description="Helical" evidence="1">
    <location>
        <begin position="354"/>
        <end position="372"/>
    </location>
</feature>
<feature type="transmembrane region" description="Helical" evidence="1">
    <location>
        <begin position="122"/>
        <end position="143"/>
    </location>
</feature>
<dbReference type="InterPro" id="IPR018580">
    <property type="entry name" value="Uncharacterised_YfhO"/>
</dbReference>
<name>A0A5B8VHI7_9BACT</name>
<feature type="transmembrane region" description="Helical" evidence="1">
    <location>
        <begin position="456"/>
        <end position="474"/>
    </location>
</feature>
<evidence type="ECO:0000313" key="3">
    <source>
        <dbReference type="Proteomes" id="UP000321291"/>
    </source>
</evidence>
<keyword evidence="1" id="KW-1133">Transmembrane helix</keyword>
<feature type="transmembrane region" description="Helical" evidence="1">
    <location>
        <begin position="88"/>
        <end position="113"/>
    </location>
</feature>
<feature type="transmembrane region" description="Helical" evidence="1">
    <location>
        <begin position="12"/>
        <end position="31"/>
    </location>
</feature>
<feature type="transmembrane region" description="Helical" evidence="1">
    <location>
        <begin position="221"/>
        <end position="243"/>
    </location>
</feature>
<dbReference type="RefSeq" id="WP_146780200.1">
    <property type="nucleotide sequence ID" value="NZ_CP042434.1"/>
</dbReference>
<accession>A0A5B8VHI7</accession>
<feature type="transmembrane region" description="Helical" evidence="1">
    <location>
        <begin position="508"/>
        <end position="530"/>
    </location>
</feature>
<sequence length="838" mass="92942">MKSINWKQVFPHLIAILVFLIVAVIYCHPALSGDVLQQSDILHWKGMAQDAFNYKELHGHFPLWNTHGFSGMPNYQIELFSHSFLPNFTAILTLWLPKPIAFFFLFCICFYILTQTVRLKPIIGVLASLAFAYATYTPVIVVAGHETKLFAMAYMPALIAGLILLYEGRYAIGMIVTTFFATMEIGANHPQVTYYLLVCIGIMTVAYIIRWVKSAEWKRMAVALSLAILAAAIALGNQAMAIFPTYQYAKYTIRGGSGIDLSSGTPKQIAKKSGLDESYAFQYSLAKAETFELAMPNAFGGYTGNMFDQGSDMYNQAMQLGGQLNGKLPPQQLNQVMQGVLSKYWGGVIPFTSGPIYAGTLIVLLAIIGWVVCPSKHKWWILIATVLTTFMAWGNYFEGFNQFLFDHLPLYNKFRAPSMAMIIPQLLLPLMAGIALQKLFFNKEATDFITKNNKKILYALGGFIALLLLIYIGQDYSLNNPPLKEFLNQPQVGGSGILHTLESARKSMFLSGIGRVVLFSVILLAAIYAYTKKLMKPTVIISLLLVVTMIDLLKVDSMYLNKDQYMEPAVAESTAFQETSADQAILQDKSPHYRVLNLAAGDPFTDASTSYYHRSLGGYHAAKLLIYQNMVAAHMSGQLNQSILDMLDTRYIIVPGQKQGQTAVQKNPGALGAAWFVKHVQPVATTVDALKAIGNFNPTDTAFVLQADSKNAGPAPVYDSTASIQLVSYDNDSIQYKTSAKTAQFAVLSEIYYPAGWNAYIDGKKTDYVQTDYVLRGLAVPAGDHTISFRFEPTVVAASQTAGYISNVIFWISILISIFFCYKKKNKTKESETQNLHK</sequence>
<feature type="transmembrane region" description="Helical" evidence="1">
    <location>
        <begin position="537"/>
        <end position="555"/>
    </location>
</feature>
<feature type="transmembrane region" description="Helical" evidence="1">
    <location>
        <begin position="804"/>
        <end position="822"/>
    </location>
</feature>
<gene>
    <name evidence="2" type="ORF">FSB73_03850</name>
</gene>
<dbReference type="PANTHER" id="PTHR38454:SF1">
    <property type="entry name" value="INTEGRAL MEMBRANE PROTEIN"/>
    <property type="match status" value="1"/>
</dbReference>
<feature type="transmembrane region" description="Helical" evidence="1">
    <location>
        <begin position="149"/>
        <end position="165"/>
    </location>
</feature>
<proteinExistence type="predicted"/>